<dbReference type="InterPro" id="IPR045247">
    <property type="entry name" value="Oye-like"/>
</dbReference>
<dbReference type="InterPro" id="IPR001155">
    <property type="entry name" value="OxRdtase_FMN_N"/>
</dbReference>
<organism evidence="5 6">
    <name type="scientific">Lipingzhangella halophila</name>
    <dbReference type="NCBI Taxonomy" id="1783352"/>
    <lineage>
        <taxon>Bacteria</taxon>
        <taxon>Bacillati</taxon>
        <taxon>Actinomycetota</taxon>
        <taxon>Actinomycetes</taxon>
        <taxon>Streptosporangiales</taxon>
        <taxon>Nocardiopsidaceae</taxon>
        <taxon>Lipingzhangella</taxon>
    </lineage>
</organism>
<reference evidence="5 6" key="1">
    <citation type="submission" date="2020-08" db="EMBL/GenBank/DDBJ databases">
        <title>Sequencing the genomes of 1000 actinobacteria strains.</title>
        <authorList>
            <person name="Klenk H.-P."/>
        </authorList>
    </citation>
    <scope>NUCLEOTIDE SEQUENCE [LARGE SCALE GENOMIC DNA]</scope>
    <source>
        <strain evidence="5 6">DSM 102030</strain>
    </source>
</reference>
<dbReference type="EMBL" id="JACHJT010000002">
    <property type="protein sequence ID" value="MBB4934798.1"/>
    <property type="molecule type" value="Genomic_DNA"/>
</dbReference>
<feature type="domain" description="NADH:flavin oxidoreductase/NADH oxidase N-terminal" evidence="4">
    <location>
        <begin position="5"/>
        <end position="331"/>
    </location>
</feature>
<name>A0A7W7W5K3_9ACTN</name>
<sequence length="361" mass="38857">MRATFTPGRVGRQELKNRIVMSPMTRSRAFGPELAPTDMMATYYAQRASAGLIITEGTQPSAVGQGYPNTPGLHTGAQIAGWRTVTDAVHAEGGVIYAQLMHTGRIGHPDNYRSAQQPVGPSPVKAEGQIFTQAGLQDFVVPRELSAAEISQTIRDFADAAENAITAGFDGVEIHGANGYLVHQFLSTNANRRTDDWGSSPRNRSRFALEVASAVAEAIGNDRTAIRISPANPFNDIEEEDLAETYHHLLDGLNGIGLSYLHVMESRAPEFTRELRQAFNGALILNPATPGARTGPEHLALIDEGAADLVSFGQLFLSNPDLPERLASGTELAEPDMSKVYGGDERGYIDYPTLAGSVSRL</sequence>
<dbReference type="CDD" id="cd02933">
    <property type="entry name" value="OYE_like_FMN"/>
    <property type="match status" value="1"/>
</dbReference>
<accession>A0A7W7W5K3</accession>
<dbReference type="GO" id="GO:0016628">
    <property type="term" value="F:oxidoreductase activity, acting on the CH-CH group of donors, NAD or NADP as acceptor"/>
    <property type="evidence" value="ECO:0007669"/>
    <property type="project" value="UniProtKB-ARBA"/>
</dbReference>
<dbReference type="Gene3D" id="3.20.20.70">
    <property type="entry name" value="Aldolase class I"/>
    <property type="match status" value="1"/>
</dbReference>
<gene>
    <name evidence="5" type="ORF">F4561_005692</name>
</gene>
<dbReference type="GO" id="GO:0010181">
    <property type="term" value="F:FMN binding"/>
    <property type="evidence" value="ECO:0007669"/>
    <property type="project" value="InterPro"/>
</dbReference>
<comment type="caution">
    <text evidence="5">The sequence shown here is derived from an EMBL/GenBank/DDBJ whole genome shotgun (WGS) entry which is preliminary data.</text>
</comment>
<dbReference type="AlphaFoldDB" id="A0A7W7W5K3"/>
<keyword evidence="3 5" id="KW-0560">Oxidoreductase</keyword>
<dbReference type="FunFam" id="3.20.20.70:FF:000059">
    <property type="entry name" value="N-ethylmaleimide reductase, FMN-linked"/>
    <property type="match status" value="1"/>
</dbReference>
<evidence type="ECO:0000313" key="6">
    <source>
        <dbReference type="Proteomes" id="UP000523007"/>
    </source>
</evidence>
<dbReference type="SUPFAM" id="SSF51395">
    <property type="entry name" value="FMN-linked oxidoreductases"/>
    <property type="match status" value="1"/>
</dbReference>
<dbReference type="EC" id="1.-.-.-" evidence="5"/>
<comment type="similarity">
    <text evidence="2">Belongs to the NADH:flavin oxidoreductase/NADH oxidase family.</text>
</comment>
<dbReference type="GO" id="GO:0005829">
    <property type="term" value="C:cytosol"/>
    <property type="evidence" value="ECO:0007669"/>
    <property type="project" value="TreeGrafter"/>
</dbReference>
<dbReference type="PANTHER" id="PTHR22893:SF91">
    <property type="entry name" value="NADPH DEHYDROGENASE 2-RELATED"/>
    <property type="match status" value="1"/>
</dbReference>
<protein>
    <submittedName>
        <fullName evidence="5">N-ethylmaleimide reductase</fullName>
        <ecNumber evidence="5">1.-.-.-</ecNumber>
    </submittedName>
</protein>
<dbReference type="PANTHER" id="PTHR22893">
    <property type="entry name" value="NADH OXIDOREDUCTASE-RELATED"/>
    <property type="match status" value="1"/>
</dbReference>
<evidence type="ECO:0000256" key="1">
    <source>
        <dbReference type="ARBA" id="ARBA00001917"/>
    </source>
</evidence>
<evidence type="ECO:0000256" key="3">
    <source>
        <dbReference type="ARBA" id="ARBA00023002"/>
    </source>
</evidence>
<dbReference type="Proteomes" id="UP000523007">
    <property type="component" value="Unassembled WGS sequence"/>
</dbReference>
<proteinExistence type="inferred from homology"/>
<dbReference type="RefSeq" id="WP_184584422.1">
    <property type="nucleotide sequence ID" value="NZ_JACHJT010000002.1"/>
</dbReference>
<dbReference type="Pfam" id="PF00724">
    <property type="entry name" value="Oxidored_FMN"/>
    <property type="match status" value="1"/>
</dbReference>
<evidence type="ECO:0000313" key="5">
    <source>
        <dbReference type="EMBL" id="MBB4934798.1"/>
    </source>
</evidence>
<keyword evidence="6" id="KW-1185">Reference proteome</keyword>
<evidence type="ECO:0000256" key="2">
    <source>
        <dbReference type="ARBA" id="ARBA00005979"/>
    </source>
</evidence>
<comment type="cofactor">
    <cofactor evidence="1">
        <name>FMN</name>
        <dbReference type="ChEBI" id="CHEBI:58210"/>
    </cofactor>
</comment>
<dbReference type="InterPro" id="IPR013785">
    <property type="entry name" value="Aldolase_TIM"/>
</dbReference>
<evidence type="ECO:0000259" key="4">
    <source>
        <dbReference type="Pfam" id="PF00724"/>
    </source>
</evidence>